<reference evidence="2" key="1">
    <citation type="submission" date="2017-04" db="EMBL/GenBank/DDBJ databases">
        <title>Function of individual gut microbiota members based on whole genome sequencing of pure cultures obtained from chicken caecum.</title>
        <authorList>
            <person name="Medvecky M."/>
            <person name="Cejkova D."/>
            <person name="Polansky O."/>
            <person name="Karasova D."/>
            <person name="Kubasova T."/>
            <person name="Cizek A."/>
            <person name="Rychlik I."/>
        </authorList>
    </citation>
    <scope>NUCLEOTIDE SEQUENCE [LARGE SCALE GENOMIC DNA]</scope>
    <source>
        <strain evidence="2">An109</strain>
    </source>
</reference>
<accession>A0A1Y4VRQ6</accession>
<comment type="caution">
    <text evidence="1">The sequence shown here is derived from an EMBL/GenBank/DDBJ whole genome shotgun (WGS) entry which is preliminary data.</text>
</comment>
<dbReference type="Gene3D" id="3.40.50.300">
    <property type="entry name" value="P-loop containing nucleotide triphosphate hydrolases"/>
    <property type="match status" value="1"/>
</dbReference>
<proteinExistence type="predicted"/>
<organism evidence="1 2">
    <name type="scientific">Bacteroides xylanisolvens</name>
    <dbReference type="NCBI Taxonomy" id="371601"/>
    <lineage>
        <taxon>Bacteria</taxon>
        <taxon>Pseudomonadati</taxon>
        <taxon>Bacteroidota</taxon>
        <taxon>Bacteroidia</taxon>
        <taxon>Bacteroidales</taxon>
        <taxon>Bacteroidaceae</taxon>
        <taxon>Bacteroides</taxon>
    </lineage>
</organism>
<name>A0A1Y4VRQ6_9BACE</name>
<evidence type="ECO:0000313" key="2">
    <source>
        <dbReference type="Proteomes" id="UP000196036"/>
    </source>
</evidence>
<dbReference type="Proteomes" id="UP000196036">
    <property type="component" value="Unassembled WGS sequence"/>
</dbReference>
<dbReference type="AlphaFoldDB" id="A0A1Y4VRQ6"/>
<gene>
    <name evidence="1" type="ORF">B5E52_06380</name>
</gene>
<evidence type="ECO:0000313" key="1">
    <source>
        <dbReference type="EMBL" id="OUQ71936.1"/>
    </source>
</evidence>
<protein>
    <recommendedName>
        <fullName evidence="3">ATP-binding protein</fullName>
    </recommendedName>
</protein>
<evidence type="ECO:0008006" key="3">
    <source>
        <dbReference type="Google" id="ProtNLM"/>
    </source>
</evidence>
<dbReference type="InterPro" id="IPR027417">
    <property type="entry name" value="P-loop_NTPase"/>
</dbReference>
<dbReference type="SUPFAM" id="SSF52540">
    <property type="entry name" value="P-loop containing nucleoside triphosphate hydrolases"/>
    <property type="match status" value="1"/>
</dbReference>
<dbReference type="EMBL" id="NFLW01000008">
    <property type="protein sequence ID" value="OUQ71936.1"/>
    <property type="molecule type" value="Genomic_DNA"/>
</dbReference>
<sequence>MMKTFNLSANIENSSFEKEQYIVTPNTQRAVQSIINDFQSGIHAFTIIGSYGTGKSSFLLAFEADLDKSNKQKRLFNPQNLSFTKDYEILNIVGDYTELSTLLRRKLRIEGHDNSILDELKEYHNKLKAQNKFLLIAIDEFGKVLEHAAKNNPEQELYFMQKFAEFVNVQSNQILLLTTLHQNFSSYAKELTETQKNEWTKVKGRFKEITFVEPIEQILYLASKQIQERKEITIGNNTDKLYNLAKETGFISNSISNVTARQLYPLDMFSAYSITSAITRYGQNERSLFTFLFSKGVNSFLDFIPHNNSTFNLQNVYDYIIYNFYSYLKDANADSMSWSSMQVSIERVEGLDWESKNQMQDAIAIIKAIGLLNLYSIASFKLTQKQMAEYAYWAMNISNAELIINKLIQFKIIRYASYKQRLMLFQGTDMDLEAEIDKAGVVVSRPIVFIDDLNLFFNKRISPVKAHYYHRGTPRFFDYEILEEPLDIVPTGDTDGYIELIFSSKKNALGQIMKFSAENKHALIFAFFNNTDEILDHLHNIRKYQYILDKVLIDKGDQVAVNEITKLKEYEEILLNKAISDNLFAYKNRVTWIFKGEKQKVNSHRDFNVLLSTVCDKVYSETPIMNNELFNKQKLSGTISAARKNFLRALIEHSTEINLGFDADKYPPEKTIYFSLLKNTGLHVNGEFSDVPSDPNFMSLWTASENFLQTSVHKARKISEFIKILSSQPYKLKQGFIDFWVPTYLFIKRQDYALYSISMGAYMPNVNIEFFELLQKHPSDFEIKAFAVDGVKLSFFNQYRRFVNLGDEFNIKSDKFIETIKPFLFFYKQLNDYSKYTRKFAHQSTIRFRDILATAKDPEKAFFEDLPEALGYDSSSLKQKNFIEEYGNIIQKAIRELRSCYTQLLDRIEERLVDSLGLQSYEYNEYVSEIQKKLRGVKVYLLTEKQKEFYHHVMTEYENRTLWYQSICYTVLEHRLDSLRDEQEDKLVDDLIYLFRECEKYADISRKTDDINKDEAYSFDMVTNRGINLRTQTYILPEKDKLRAVKLEEKINQILSGDNNIDVCTLLAVLNKKINK</sequence>